<evidence type="ECO:0000313" key="5">
    <source>
        <dbReference type="EMBL" id="PMD47312.1"/>
    </source>
</evidence>
<evidence type="ECO:0000259" key="4">
    <source>
        <dbReference type="PROSITE" id="PS50048"/>
    </source>
</evidence>
<accession>A0A2J6S970</accession>
<sequence>MEDPLLVEEEAQSGSKTSTHGLSADAAEPVPRKPGSKAQGRKRTKTGCLTCRKRRIKCGEERPTCQNCTKSKRHCEGYNQRVVFKDPLNAYRPSFLTASQAAIPRSSTAQPGLRHGEVYPPSISGQNPLPLAPKLQRTFGPSRAIEVPPLPVATSPGIERRVYNFSDIKGPVTGNKSPQSGRSPPFEIQTDTVDQSHIPDPRPKHSPRDQATHYDFNALIKQEQREDPPITPAQTSPLDWSAAGPSSGSPLRSQELYHDSNRQFAAAVPFYQSYPTTSTWEPITTPASVSQSLPALQQQQTTVFAEVDGLPRSTEGPSSDHGIVHHSWQRNEFQSHGYPPTATEWPAVQSSPHEENPSAMIEDEDDPFDVSDDDDDVTMGQEGESSGAQREDIQDDHLKNNDLGIVVALQARQDHQDLSLRSFTSFIEGPDMLATYIPSPQSTPLKDSTTARIFCHFVNVTGPCISLFERHPANPSLMFQGVPVPKSQQNIWAYTFPTLALQNPALLHAMLAIGSLHIAKLQNGPIAASLKHYAIGLRRVAKSVSIYSRRQQPATLAAAMLLAFYECWSADHQKWSNHLLGAKQLVREIDFAGMTRYIQNKKTQQRQEDRARYPQVQAQGSIYGLDDRARLQANVDEVDENIVSMLMGKQLFYDEYGQIIDDSTPSDPRGKEYSERDLETYETQRDLFWWYCKQDVYQSILGGGRLFMDYSLWSHCPPRSPLGRLTATYGTFDHLILLMGRLADFASKDLKRKRLAIKANGGHWRPPPEFMQMQAHAAEASGSQASPHTPPKQPQMPTFSGMVPGVQAAQLPMGFESSREDSSPQSSQSEDIDLQARTQEAEEEWQEIRNAFGVLEDYFGEDFQALGPEFSEPMDTPFGPALKYRTYAIAGIWMNFYMGLISCHRSHPSMPPAAMMAAGIAARQTASFANELGRIAAGIAPDCSSTTQVNPTVGAALIESSTCLFVSGVQYQNPAQRDWTVRRLRDIGRLTGWQTAYAIAAGCETSWVRTAEAGKGPPYIKTFEEKVVPDILISSRRIDRALLGLSSDARRLVIKKSDRVHYALGVLSIQEDFDNLDLDGDESPSHPM</sequence>
<dbReference type="PROSITE" id="PS00463">
    <property type="entry name" value="ZN2_CY6_FUNGAL_1"/>
    <property type="match status" value="1"/>
</dbReference>
<feature type="region of interest" description="Disordered" evidence="3">
    <location>
        <begin position="339"/>
        <end position="396"/>
    </location>
</feature>
<reference evidence="5 6" key="1">
    <citation type="submission" date="2016-04" db="EMBL/GenBank/DDBJ databases">
        <title>A degradative enzymes factory behind the ericoid mycorrhizal symbiosis.</title>
        <authorList>
            <consortium name="DOE Joint Genome Institute"/>
            <person name="Martino E."/>
            <person name="Morin E."/>
            <person name="Grelet G."/>
            <person name="Kuo A."/>
            <person name="Kohler A."/>
            <person name="Daghino S."/>
            <person name="Barry K."/>
            <person name="Choi C."/>
            <person name="Cichocki N."/>
            <person name="Clum A."/>
            <person name="Copeland A."/>
            <person name="Hainaut M."/>
            <person name="Haridas S."/>
            <person name="Labutti K."/>
            <person name="Lindquist E."/>
            <person name="Lipzen A."/>
            <person name="Khouja H.-R."/>
            <person name="Murat C."/>
            <person name="Ohm R."/>
            <person name="Olson A."/>
            <person name="Spatafora J."/>
            <person name="Veneault-Fourrey C."/>
            <person name="Henrissat B."/>
            <person name="Grigoriev I."/>
            <person name="Martin F."/>
            <person name="Perotto S."/>
        </authorList>
    </citation>
    <scope>NUCLEOTIDE SEQUENCE [LARGE SCALE GENOMIC DNA]</scope>
    <source>
        <strain evidence="5 6">F</strain>
    </source>
</reference>
<gene>
    <name evidence="5" type="ORF">L207DRAFT_540258</name>
</gene>
<evidence type="ECO:0000256" key="2">
    <source>
        <dbReference type="ARBA" id="ARBA00023242"/>
    </source>
</evidence>
<dbReference type="Pfam" id="PF00172">
    <property type="entry name" value="Zn_clus"/>
    <property type="match status" value="1"/>
</dbReference>
<dbReference type="CDD" id="cd00067">
    <property type="entry name" value="GAL4"/>
    <property type="match status" value="1"/>
</dbReference>
<dbReference type="GO" id="GO:0008270">
    <property type="term" value="F:zinc ion binding"/>
    <property type="evidence" value="ECO:0007669"/>
    <property type="project" value="InterPro"/>
</dbReference>
<feature type="domain" description="Zn(2)-C6 fungal-type" evidence="4">
    <location>
        <begin position="47"/>
        <end position="75"/>
    </location>
</feature>
<dbReference type="Proteomes" id="UP000235786">
    <property type="component" value="Unassembled WGS sequence"/>
</dbReference>
<dbReference type="Gene3D" id="4.10.240.10">
    <property type="entry name" value="Zn(2)-C6 fungal-type DNA-binding domain"/>
    <property type="match status" value="1"/>
</dbReference>
<dbReference type="PANTHER" id="PTHR37534">
    <property type="entry name" value="TRANSCRIPTIONAL ACTIVATOR PROTEIN UGA3"/>
    <property type="match status" value="1"/>
</dbReference>
<keyword evidence="2" id="KW-0539">Nucleus</keyword>
<protein>
    <recommendedName>
        <fullName evidence="4">Zn(2)-C6 fungal-type domain-containing protein</fullName>
    </recommendedName>
</protein>
<dbReference type="Pfam" id="PF11951">
    <property type="entry name" value="Fungal_trans_2"/>
    <property type="match status" value="1"/>
</dbReference>
<evidence type="ECO:0000256" key="1">
    <source>
        <dbReference type="ARBA" id="ARBA00004123"/>
    </source>
</evidence>
<dbReference type="OrthoDB" id="5391043at2759"/>
<dbReference type="InterPro" id="IPR021858">
    <property type="entry name" value="Fun_TF"/>
</dbReference>
<keyword evidence="6" id="KW-1185">Reference proteome</keyword>
<evidence type="ECO:0000313" key="6">
    <source>
        <dbReference type="Proteomes" id="UP000235786"/>
    </source>
</evidence>
<comment type="subcellular location">
    <subcellularLocation>
        <location evidence="1">Nucleus</location>
    </subcellularLocation>
</comment>
<feature type="compositionally biased region" description="Acidic residues" evidence="3">
    <location>
        <begin position="361"/>
        <end position="377"/>
    </location>
</feature>
<dbReference type="GO" id="GO:0000976">
    <property type="term" value="F:transcription cis-regulatory region binding"/>
    <property type="evidence" value="ECO:0007669"/>
    <property type="project" value="TreeGrafter"/>
</dbReference>
<feature type="compositionally biased region" description="Acidic residues" evidence="3">
    <location>
        <begin position="1"/>
        <end position="11"/>
    </location>
</feature>
<feature type="compositionally biased region" description="Polar residues" evidence="3">
    <location>
        <begin position="12"/>
        <end position="21"/>
    </location>
</feature>
<dbReference type="InterPro" id="IPR001138">
    <property type="entry name" value="Zn2Cys6_DnaBD"/>
</dbReference>
<feature type="region of interest" description="Disordered" evidence="3">
    <location>
        <begin position="106"/>
        <end position="135"/>
    </location>
</feature>
<dbReference type="AlphaFoldDB" id="A0A2J6S970"/>
<dbReference type="SUPFAM" id="SSF57701">
    <property type="entry name" value="Zn2/Cys6 DNA-binding domain"/>
    <property type="match status" value="1"/>
</dbReference>
<dbReference type="InterPro" id="IPR036864">
    <property type="entry name" value="Zn2-C6_fun-type_DNA-bd_sf"/>
</dbReference>
<organism evidence="5 6">
    <name type="scientific">Hyaloscypha variabilis (strain UAMH 11265 / GT02V1 / F)</name>
    <name type="common">Meliniomyces variabilis</name>
    <dbReference type="NCBI Taxonomy" id="1149755"/>
    <lineage>
        <taxon>Eukaryota</taxon>
        <taxon>Fungi</taxon>
        <taxon>Dikarya</taxon>
        <taxon>Ascomycota</taxon>
        <taxon>Pezizomycotina</taxon>
        <taxon>Leotiomycetes</taxon>
        <taxon>Helotiales</taxon>
        <taxon>Hyaloscyphaceae</taxon>
        <taxon>Hyaloscypha</taxon>
        <taxon>Hyaloscypha variabilis</taxon>
    </lineage>
</organism>
<dbReference type="GO" id="GO:0005634">
    <property type="term" value="C:nucleus"/>
    <property type="evidence" value="ECO:0007669"/>
    <property type="project" value="UniProtKB-SubCell"/>
</dbReference>
<feature type="region of interest" description="Disordered" evidence="3">
    <location>
        <begin position="815"/>
        <end position="843"/>
    </location>
</feature>
<feature type="region of interest" description="Disordered" evidence="3">
    <location>
        <begin position="775"/>
        <end position="802"/>
    </location>
</feature>
<dbReference type="EMBL" id="KZ613938">
    <property type="protein sequence ID" value="PMD47312.1"/>
    <property type="molecule type" value="Genomic_DNA"/>
</dbReference>
<dbReference type="PANTHER" id="PTHR37534:SF23">
    <property type="entry name" value="ZN(II)2CYS6 TRANSCRIPTION FACTOR (EUROFUNG)"/>
    <property type="match status" value="1"/>
</dbReference>
<feature type="compositionally biased region" description="Polar residues" evidence="3">
    <location>
        <begin position="232"/>
        <end position="252"/>
    </location>
</feature>
<feature type="region of interest" description="Disordered" evidence="3">
    <location>
        <begin position="167"/>
        <end position="210"/>
    </location>
</feature>
<feature type="compositionally biased region" description="Basic and acidic residues" evidence="3">
    <location>
        <begin position="197"/>
        <end position="210"/>
    </location>
</feature>
<dbReference type="SMART" id="SM00066">
    <property type="entry name" value="GAL4"/>
    <property type="match status" value="1"/>
</dbReference>
<dbReference type="PROSITE" id="PS50048">
    <property type="entry name" value="ZN2_CY6_FUNGAL_2"/>
    <property type="match status" value="1"/>
</dbReference>
<dbReference type="STRING" id="1149755.A0A2J6S970"/>
<feature type="region of interest" description="Disordered" evidence="3">
    <location>
        <begin position="1"/>
        <end position="46"/>
    </location>
</feature>
<name>A0A2J6S970_HYAVF</name>
<dbReference type="GO" id="GO:0000981">
    <property type="term" value="F:DNA-binding transcription factor activity, RNA polymerase II-specific"/>
    <property type="evidence" value="ECO:0007669"/>
    <property type="project" value="InterPro"/>
</dbReference>
<feature type="region of interest" description="Disordered" evidence="3">
    <location>
        <begin position="227"/>
        <end position="254"/>
    </location>
</feature>
<evidence type="ECO:0000256" key="3">
    <source>
        <dbReference type="SAM" id="MobiDB-lite"/>
    </source>
</evidence>
<proteinExistence type="predicted"/>
<dbReference type="GO" id="GO:0045944">
    <property type="term" value="P:positive regulation of transcription by RNA polymerase II"/>
    <property type="evidence" value="ECO:0007669"/>
    <property type="project" value="TreeGrafter"/>
</dbReference>